<organism evidence="2 3">
    <name type="scientific">Streptomyces thermospinosisporus</name>
    <dbReference type="NCBI Taxonomy" id="161482"/>
    <lineage>
        <taxon>Bacteria</taxon>
        <taxon>Bacillati</taxon>
        <taxon>Actinomycetota</taxon>
        <taxon>Actinomycetes</taxon>
        <taxon>Kitasatosporales</taxon>
        <taxon>Streptomycetaceae</taxon>
        <taxon>Streptomyces</taxon>
    </lineage>
</organism>
<sequence>MGVRGAPGDQELEDLVLQGDQLGAVFLVEVAQHCLVLGAGYAVVAGVEPVQQGGDVVAVAGPHQAHHRAFLADGREVRAADEVEVQLLFHVSGEALSWCFERVFTGPGPLIRTAQMALGLTGPVGKQVAAVQRTVVGLPLRRREVRFQAHEDVVQVLGLSCQHRPPSAAALERPQVVPQTEGVGSGDLAGVHRCSVGRGRGLAQCGESDAPARRRAAAVRRSSSPCRQPNGR</sequence>
<comment type="caution">
    <text evidence="2">The sequence shown here is derived from an EMBL/GenBank/DDBJ whole genome shotgun (WGS) entry which is preliminary data.</text>
</comment>
<evidence type="ECO:0000313" key="2">
    <source>
        <dbReference type="EMBL" id="GAA1428416.1"/>
    </source>
</evidence>
<protein>
    <submittedName>
        <fullName evidence="2">Uncharacterized protein</fullName>
    </submittedName>
</protein>
<evidence type="ECO:0000313" key="3">
    <source>
        <dbReference type="Proteomes" id="UP001500973"/>
    </source>
</evidence>
<name>A0ABN1Z282_9ACTN</name>
<gene>
    <name evidence="2" type="ORF">GCM10009601_41580</name>
</gene>
<keyword evidence="3" id="KW-1185">Reference proteome</keyword>
<reference evidence="2 3" key="1">
    <citation type="journal article" date="2019" name="Int. J. Syst. Evol. Microbiol.">
        <title>The Global Catalogue of Microorganisms (GCM) 10K type strain sequencing project: providing services to taxonomists for standard genome sequencing and annotation.</title>
        <authorList>
            <consortium name="The Broad Institute Genomics Platform"/>
            <consortium name="The Broad Institute Genome Sequencing Center for Infectious Disease"/>
            <person name="Wu L."/>
            <person name="Ma J."/>
        </authorList>
    </citation>
    <scope>NUCLEOTIDE SEQUENCE [LARGE SCALE GENOMIC DNA]</scope>
    <source>
        <strain evidence="2 3">JCM 11756</strain>
    </source>
</reference>
<proteinExistence type="predicted"/>
<dbReference type="EMBL" id="BAAAIZ010000063">
    <property type="protein sequence ID" value="GAA1428416.1"/>
    <property type="molecule type" value="Genomic_DNA"/>
</dbReference>
<accession>A0ABN1Z282</accession>
<evidence type="ECO:0000256" key="1">
    <source>
        <dbReference type="SAM" id="MobiDB-lite"/>
    </source>
</evidence>
<feature type="region of interest" description="Disordered" evidence="1">
    <location>
        <begin position="202"/>
        <end position="232"/>
    </location>
</feature>
<dbReference type="Proteomes" id="UP001500973">
    <property type="component" value="Unassembled WGS sequence"/>
</dbReference>